<dbReference type="PANTHER" id="PTHR42695:SF5">
    <property type="entry name" value="GLUTAMINE AMIDOTRANSFERASE YLR126C-RELATED"/>
    <property type="match status" value="1"/>
</dbReference>
<accession>A0ABV5ZEZ0</accession>
<feature type="domain" description="Glutamine amidotransferase" evidence="1">
    <location>
        <begin position="53"/>
        <end position="186"/>
    </location>
</feature>
<protein>
    <submittedName>
        <fullName evidence="2">GMP synthase</fullName>
    </submittedName>
</protein>
<dbReference type="InterPro" id="IPR017926">
    <property type="entry name" value="GATASE"/>
</dbReference>
<dbReference type="PROSITE" id="PS51273">
    <property type="entry name" value="GATASE_TYPE_1"/>
    <property type="match status" value="1"/>
</dbReference>
<dbReference type="EMBL" id="JBHLZN010000006">
    <property type="protein sequence ID" value="MFB9887852.1"/>
    <property type="molecule type" value="Genomic_DNA"/>
</dbReference>
<dbReference type="Gene3D" id="3.40.50.880">
    <property type="match status" value="1"/>
</dbReference>
<dbReference type="Proteomes" id="UP001589628">
    <property type="component" value="Unassembled WGS sequence"/>
</dbReference>
<dbReference type="Pfam" id="PF00117">
    <property type="entry name" value="GATase"/>
    <property type="match status" value="1"/>
</dbReference>
<reference evidence="2 3" key="1">
    <citation type="submission" date="2024-09" db="EMBL/GenBank/DDBJ databases">
        <authorList>
            <person name="Sun Q."/>
            <person name="Mori K."/>
        </authorList>
    </citation>
    <scope>NUCLEOTIDE SEQUENCE [LARGE SCALE GENOMIC DNA]</scope>
    <source>
        <strain evidence="2 3">ATCC 51285</strain>
    </source>
</reference>
<dbReference type="PANTHER" id="PTHR42695">
    <property type="entry name" value="GLUTAMINE AMIDOTRANSFERASE YLR126C-RELATED"/>
    <property type="match status" value="1"/>
</dbReference>
<keyword evidence="3" id="KW-1185">Reference proteome</keyword>
<proteinExistence type="predicted"/>
<evidence type="ECO:0000313" key="3">
    <source>
        <dbReference type="Proteomes" id="UP001589628"/>
    </source>
</evidence>
<dbReference type="SUPFAM" id="SSF52317">
    <property type="entry name" value="Class I glutamine amidotransferase-like"/>
    <property type="match status" value="1"/>
</dbReference>
<gene>
    <name evidence="2" type="ORF">ACFFLH_15670</name>
</gene>
<dbReference type="CDD" id="cd01741">
    <property type="entry name" value="GATase1_1"/>
    <property type="match status" value="1"/>
</dbReference>
<comment type="caution">
    <text evidence="2">The sequence shown here is derived from an EMBL/GenBank/DDBJ whole genome shotgun (WGS) entry which is preliminary data.</text>
</comment>
<organism evidence="2 3">
    <name type="scientific">Balneatrix alpica</name>
    <dbReference type="NCBI Taxonomy" id="75684"/>
    <lineage>
        <taxon>Bacteria</taxon>
        <taxon>Pseudomonadati</taxon>
        <taxon>Pseudomonadota</taxon>
        <taxon>Gammaproteobacteria</taxon>
        <taxon>Oceanospirillales</taxon>
        <taxon>Balneatrichaceae</taxon>
        <taxon>Balneatrix</taxon>
    </lineage>
</organism>
<evidence type="ECO:0000313" key="2">
    <source>
        <dbReference type="EMBL" id="MFB9887852.1"/>
    </source>
</evidence>
<dbReference type="InterPro" id="IPR029062">
    <property type="entry name" value="Class_I_gatase-like"/>
</dbReference>
<name>A0ABV5ZEZ0_9GAMM</name>
<dbReference type="InterPro" id="IPR044992">
    <property type="entry name" value="ChyE-like"/>
</dbReference>
<sequence>MKIGILQCDDVMESLQSRHGNYPEMIENLLREQQADIEVAVYRVLEGQLPSRLDECDAYITTGSRYGVNDGDGWISELEQWVRQLFDARIPLVGICFGHQLVAKALGGKVVKSDKGWGVGVSFNQVLSPKPWMEPFQSQLDLVVSHQDQVSILPPQAEVLAASSFCPYYLVQYGEHFLTVQGHPEFCKDYSCDLMDARRDRIPANRIREGMASLAAEVDDRLMMRWVMNFYRHALS</sequence>
<dbReference type="RefSeq" id="WP_027312545.1">
    <property type="nucleotide sequence ID" value="NZ_JBHLZN010000006.1"/>
</dbReference>
<evidence type="ECO:0000259" key="1">
    <source>
        <dbReference type="Pfam" id="PF00117"/>
    </source>
</evidence>